<keyword evidence="4" id="KW-1185">Reference proteome</keyword>
<proteinExistence type="predicted"/>
<dbReference type="EMBL" id="JAANQT010001185">
    <property type="protein sequence ID" value="KAG1306198.1"/>
    <property type="molecule type" value="Genomic_DNA"/>
</dbReference>
<sequence>MSTKLNLEILKETQEDSKELLDLLKDSDINKEVLKRLYSSVKNKKESLVEKEYWTIQEIGSIGRYPKRKAQEIQKQVETINLATFAYHFILGQGLEEALDAFFVSILPFGCKIIKRDVQLYFKLRLELFLNESIERLKEDAGYDLLQLLNDHFPLDLSRYGPHLSEDDDNVMIVIESATIRKKIKTDLKRIVSEHVPQPRPLTDELLAYMRERIERLEHPEKFQENKPPLSFMDELPGARVLIEADFEEPWEPTCPLETERRQTRAIRMTHANNISLNEPTELNLRKERENWTAEEEEALEEGLREVKGPFWVTIKEHVHPKLVSRTNVQIKDKAHGEMKKRKREGLELGPFAYVKRRRATTKSSYF</sequence>
<dbReference type="PROSITE" id="PS50090">
    <property type="entry name" value="MYB_LIKE"/>
    <property type="match status" value="1"/>
</dbReference>
<dbReference type="GO" id="GO:0003691">
    <property type="term" value="F:double-stranded telomeric DNA binding"/>
    <property type="evidence" value="ECO:0007669"/>
    <property type="project" value="TreeGrafter"/>
</dbReference>
<feature type="domain" description="Myb-like" evidence="1">
    <location>
        <begin position="284"/>
        <end position="339"/>
    </location>
</feature>
<name>A0A9P7BQW3_RHIOR</name>
<dbReference type="Gene3D" id="1.10.10.60">
    <property type="entry name" value="Homeodomain-like"/>
    <property type="match status" value="1"/>
</dbReference>
<dbReference type="Proteomes" id="UP000716291">
    <property type="component" value="Unassembled WGS sequence"/>
</dbReference>
<dbReference type="SUPFAM" id="SSF46689">
    <property type="entry name" value="Homeodomain-like"/>
    <property type="match status" value="1"/>
</dbReference>
<evidence type="ECO:0008006" key="5">
    <source>
        <dbReference type="Google" id="ProtNLM"/>
    </source>
</evidence>
<dbReference type="PANTHER" id="PTHR47807:SF1">
    <property type="entry name" value="PROTEIN TBF1"/>
    <property type="match status" value="1"/>
</dbReference>
<dbReference type="InterPro" id="IPR009057">
    <property type="entry name" value="Homeodomain-like_sf"/>
</dbReference>
<dbReference type="InterPro" id="IPR017930">
    <property type="entry name" value="Myb_dom"/>
</dbReference>
<dbReference type="PROSITE" id="PS51294">
    <property type="entry name" value="HTH_MYB"/>
    <property type="match status" value="1"/>
</dbReference>
<dbReference type="AlphaFoldDB" id="A0A9P7BQW3"/>
<dbReference type="InterPro" id="IPR001005">
    <property type="entry name" value="SANT/Myb"/>
</dbReference>
<feature type="domain" description="HTH myb-type" evidence="2">
    <location>
        <begin position="289"/>
        <end position="343"/>
    </location>
</feature>
<reference evidence="3" key="1">
    <citation type="journal article" date="2020" name="Microb. Genom.">
        <title>Genetic diversity of clinical and environmental Mucorales isolates obtained from an investigation of mucormycosis cases among solid organ transplant recipients.</title>
        <authorList>
            <person name="Nguyen M.H."/>
            <person name="Kaul D."/>
            <person name="Muto C."/>
            <person name="Cheng S.J."/>
            <person name="Richter R.A."/>
            <person name="Bruno V.M."/>
            <person name="Liu G."/>
            <person name="Beyhan S."/>
            <person name="Sundermann A.J."/>
            <person name="Mounaud S."/>
            <person name="Pasculle A.W."/>
            <person name="Nierman W.C."/>
            <person name="Driscoll E."/>
            <person name="Cumbie R."/>
            <person name="Clancy C.J."/>
            <person name="Dupont C.L."/>
        </authorList>
    </citation>
    <scope>NUCLEOTIDE SEQUENCE</scope>
    <source>
        <strain evidence="3">GL11</strain>
    </source>
</reference>
<dbReference type="SMART" id="SM00717">
    <property type="entry name" value="SANT"/>
    <property type="match status" value="1"/>
</dbReference>
<gene>
    <name evidence="3" type="ORF">G6F64_007786</name>
</gene>
<organism evidence="3 4">
    <name type="scientific">Rhizopus oryzae</name>
    <name type="common">Mucormycosis agent</name>
    <name type="synonym">Rhizopus arrhizus var. delemar</name>
    <dbReference type="NCBI Taxonomy" id="64495"/>
    <lineage>
        <taxon>Eukaryota</taxon>
        <taxon>Fungi</taxon>
        <taxon>Fungi incertae sedis</taxon>
        <taxon>Mucoromycota</taxon>
        <taxon>Mucoromycotina</taxon>
        <taxon>Mucoromycetes</taxon>
        <taxon>Mucorales</taxon>
        <taxon>Mucorineae</taxon>
        <taxon>Rhizopodaceae</taxon>
        <taxon>Rhizopus</taxon>
    </lineage>
</organism>
<evidence type="ECO:0000313" key="3">
    <source>
        <dbReference type="EMBL" id="KAG1306198.1"/>
    </source>
</evidence>
<evidence type="ECO:0000259" key="1">
    <source>
        <dbReference type="PROSITE" id="PS50090"/>
    </source>
</evidence>
<accession>A0A9P7BQW3</accession>
<comment type="caution">
    <text evidence="3">The sequence shown here is derived from an EMBL/GenBank/DDBJ whole genome shotgun (WGS) entry which is preliminary data.</text>
</comment>
<evidence type="ECO:0000259" key="2">
    <source>
        <dbReference type="PROSITE" id="PS51294"/>
    </source>
</evidence>
<dbReference type="PANTHER" id="PTHR47807">
    <property type="entry name" value="PROTEIN TBF1"/>
    <property type="match status" value="1"/>
</dbReference>
<dbReference type="GO" id="GO:0010833">
    <property type="term" value="P:telomere maintenance via telomere lengthening"/>
    <property type="evidence" value="ECO:0007669"/>
    <property type="project" value="TreeGrafter"/>
</dbReference>
<protein>
    <recommendedName>
        <fullName evidence="5">Myb-like domain-containing protein</fullName>
    </recommendedName>
</protein>
<evidence type="ECO:0000313" key="4">
    <source>
        <dbReference type="Proteomes" id="UP000716291"/>
    </source>
</evidence>
<dbReference type="InterPro" id="IPR052833">
    <property type="entry name" value="Telomeric_DNA-bd_trans-reg"/>
</dbReference>